<gene>
    <name evidence="2" type="ORF">METZ01_LOCUS466436</name>
</gene>
<dbReference type="InterPro" id="IPR027372">
    <property type="entry name" value="Phytase-like_dom"/>
</dbReference>
<name>A0A383B0U6_9ZZZZ</name>
<dbReference type="EMBL" id="UINC01196539">
    <property type="protein sequence ID" value="SVE13582.1"/>
    <property type="molecule type" value="Genomic_DNA"/>
</dbReference>
<dbReference type="Pfam" id="PF13449">
    <property type="entry name" value="Phytase-like"/>
    <property type="match status" value="1"/>
</dbReference>
<evidence type="ECO:0000259" key="1">
    <source>
        <dbReference type="Pfam" id="PF13449"/>
    </source>
</evidence>
<accession>A0A383B0U6</accession>
<feature type="domain" description="Phytase-like" evidence="1">
    <location>
        <begin position="41"/>
        <end position="165"/>
    </location>
</feature>
<feature type="non-terminal residue" evidence="2">
    <location>
        <position position="1"/>
    </location>
</feature>
<proteinExistence type="predicted"/>
<evidence type="ECO:0000313" key="2">
    <source>
        <dbReference type="EMBL" id="SVE13582.1"/>
    </source>
</evidence>
<reference evidence="2" key="1">
    <citation type="submission" date="2018-05" db="EMBL/GenBank/DDBJ databases">
        <authorList>
            <person name="Lanie J.A."/>
            <person name="Ng W.-L."/>
            <person name="Kazmierczak K.M."/>
            <person name="Andrzejewski T.M."/>
            <person name="Davidsen T.M."/>
            <person name="Wayne K.J."/>
            <person name="Tettelin H."/>
            <person name="Glass J.I."/>
            <person name="Rusch D."/>
            <person name="Podicherti R."/>
            <person name="Tsui H.-C.T."/>
            <person name="Winkler M.E."/>
        </authorList>
    </citation>
    <scope>NUCLEOTIDE SEQUENCE</scope>
</reference>
<sequence>VGRSLCALVALLLGLGQATDALELELLAALPIRGLENAQPSGLTMADGVLFAVSDKHDHAICRIDIRDDGARLEPFITFNAPWSGTWATKLDFEGLAFADGSFYLVSESCLRVLHVNENGGGLDWITPNVGKAATEAGLFGVKNAHLEGIALLGPRRILLAVEREPRGLIEVSWEEGADEDEPQIKAWATDETMLTLPEPRAVDFADLHLDGGGLYA</sequence>
<protein>
    <recommendedName>
        <fullName evidence="1">Phytase-like domain-containing protein</fullName>
    </recommendedName>
</protein>
<feature type="non-terminal residue" evidence="2">
    <location>
        <position position="217"/>
    </location>
</feature>
<dbReference type="AlphaFoldDB" id="A0A383B0U6"/>
<organism evidence="2">
    <name type="scientific">marine metagenome</name>
    <dbReference type="NCBI Taxonomy" id="408172"/>
    <lineage>
        <taxon>unclassified sequences</taxon>
        <taxon>metagenomes</taxon>
        <taxon>ecological metagenomes</taxon>
    </lineage>
</organism>